<dbReference type="EMBL" id="JAPDRL010000009">
    <property type="protein sequence ID" value="KAJ9667950.1"/>
    <property type="molecule type" value="Genomic_DNA"/>
</dbReference>
<proteinExistence type="predicted"/>
<protein>
    <recommendedName>
        <fullName evidence="4">CSN8/PSMD8/EIF3K domain-containing protein</fullName>
    </recommendedName>
</protein>
<organism evidence="2 3">
    <name type="scientific">Coniosporium apollinis</name>
    <dbReference type="NCBI Taxonomy" id="61459"/>
    <lineage>
        <taxon>Eukaryota</taxon>
        <taxon>Fungi</taxon>
        <taxon>Dikarya</taxon>
        <taxon>Ascomycota</taxon>
        <taxon>Pezizomycotina</taxon>
        <taxon>Dothideomycetes</taxon>
        <taxon>Dothideomycetes incertae sedis</taxon>
        <taxon>Coniosporium</taxon>
    </lineage>
</organism>
<feature type="region of interest" description="Disordered" evidence="1">
    <location>
        <begin position="18"/>
        <end position="39"/>
    </location>
</feature>
<dbReference type="PANTHER" id="PTHR39398">
    <property type="entry name" value="YALI0F14311P"/>
    <property type="match status" value="1"/>
</dbReference>
<feature type="compositionally biased region" description="Low complexity" evidence="1">
    <location>
        <begin position="96"/>
        <end position="113"/>
    </location>
</feature>
<dbReference type="PANTHER" id="PTHR39398:SF1">
    <property type="entry name" value="CSN8_PSMD8_EIF3K DOMAIN-CONTAINING PROTEIN"/>
    <property type="match status" value="1"/>
</dbReference>
<evidence type="ECO:0000313" key="3">
    <source>
        <dbReference type="Proteomes" id="UP001172684"/>
    </source>
</evidence>
<evidence type="ECO:0000256" key="1">
    <source>
        <dbReference type="SAM" id="MobiDB-lite"/>
    </source>
</evidence>
<dbReference type="Proteomes" id="UP001172684">
    <property type="component" value="Unassembled WGS sequence"/>
</dbReference>
<evidence type="ECO:0008006" key="4">
    <source>
        <dbReference type="Google" id="ProtNLM"/>
    </source>
</evidence>
<gene>
    <name evidence="2" type="ORF">H2201_001755</name>
</gene>
<feature type="region of interest" description="Disordered" evidence="1">
    <location>
        <begin position="96"/>
        <end position="140"/>
    </location>
</feature>
<comment type="caution">
    <text evidence="2">The sequence shown here is derived from an EMBL/GenBank/DDBJ whole genome shotgun (WGS) entry which is preliminary data.</text>
</comment>
<sequence>MPGPSEAPLSLISTQIMAAQQRPSSRRAASATWDRLKSRPSDALEQYGLPSKGETRLNDFKVQENYYNKIMERYMKFCASCGGGGGLEKAFASLSLSSSSTPTPSSNPAPSQSKKSGAPSLGPRKTSSAQQTSPPTPQADLPAILSAMRKLREALVASHRLDVFAQRAYTFIIHASILCRHFESYHPALLYLLHVIHPVVPLSEPELHEFVGYHVLDLACRQADLGAAYAVKVAYGHRDPAGRVEVVLKSLVHDDYVGFWRVRRAVDGYQKAVMEWAEEGMRLHALKCLGRSYMNADRQFVEKMAEASWKELVEKGVGWELVGEGEKVIIRRPKPK</sequence>
<reference evidence="2" key="1">
    <citation type="submission" date="2022-10" db="EMBL/GenBank/DDBJ databases">
        <title>Culturing micro-colonial fungi from biological soil crusts in the Mojave desert and describing Neophaeococcomyces mojavensis, and introducing the new genera and species Taxawa tesnikishii.</title>
        <authorList>
            <person name="Kurbessoian T."/>
            <person name="Stajich J.E."/>
        </authorList>
    </citation>
    <scope>NUCLEOTIDE SEQUENCE</scope>
    <source>
        <strain evidence="2">TK_1</strain>
    </source>
</reference>
<feature type="compositionally biased region" description="Low complexity" evidence="1">
    <location>
        <begin position="18"/>
        <end position="31"/>
    </location>
</feature>
<evidence type="ECO:0000313" key="2">
    <source>
        <dbReference type="EMBL" id="KAJ9667950.1"/>
    </source>
</evidence>
<name>A0ABQ9P017_9PEZI</name>
<keyword evidence="3" id="KW-1185">Reference proteome</keyword>
<accession>A0ABQ9P017</accession>